<feature type="repeat" description="PPR" evidence="2">
    <location>
        <begin position="302"/>
        <end position="336"/>
    </location>
</feature>
<dbReference type="AlphaFoldDB" id="A0AAP0B5E5"/>
<dbReference type="InterPro" id="IPR002885">
    <property type="entry name" value="PPR_rpt"/>
</dbReference>
<dbReference type="Gene3D" id="1.25.40.10">
    <property type="entry name" value="Tetratricopeptide repeat domain"/>
    <property type="match status" value="4"/>
</dbReference>
<feature type="repeat" description="PPR" evidence="2">
    <location>
        <begin position="267"/>
        <end position="301"/>
    </location>
</feature>
<dbReference type="Proteomes" id="UP001418222">
    <property type="component" value="Unassembled WGS sequence"/>
</dbReference>
<evidence type="ECO:0008006" key="5">
    <source>
        <dbReference type="Google" id="ProtNLM"/>
    </source>
</evidence>
<feature type="repeat" description="PPR" evidence="2">
    <location>
        <begin position="407"/>
        <end position="441"/>
    </location>
</feature>
<organism evidence="3 4">
    <name type="scientific">Platanthera zijinensis</name>
    <dbReference type="NCBI Taxonomy" id="2320716"/>
    <lineage>
        <taxon>Eukaryota</taxon>
        <taxon>Viridiplantae</taxon>
        <taxon>Streptophyta</taxon>
        <taxon>Embryophyta</taxon>
        <taxon>Tracheophyta</taxon>
        <taxon>Spermatophyta</taxon>
        <taxon>Magnoliopsida</taxon>
        <taxon>Liliopsida</taxon>
        <taxon>Asparagales</taxon>
        <taxon>Orchidaceae</taxon>
        <taxon>Orchidoideae</taxon>
        <taxon>Orchideae</taxon>
        <taxon>Orchidinae</taxon>
        <taxon>Platanthera</taxon>
    </lineage>
</organism>
<dbReference type="NCBIfam" id="TIGR00756">
    <property type="entry name" value="PPR"/>
    <property type="match status" value="6"/>
</dbReference>
<dbReference type="Pfam" id="PF13041">
    <property type="entry name" value="PPR_2"/>
    <property type="match status" value="4"/>
</dbReference>
<gene>
    <name evidence="3" type="ORF">KSP39_PZI017658</name>
</gene>
<feature type="repeat" description="PPR" evidence="2">
    <location>
        <begin position="232"/>
        <end position="266"/>
    </location>
</feature>
<dbReference type="PROSITE" id="PS51375">
    <property type="entry name" value="PPR"/>
    <property type="match status" value="8"/>
</dbReference>
<comment type="caution">
    <text evidence="3">The sequence shown here is derived from an EMBL/GenBank/DDBJ whole genome shotgun (WGS) entry which is preliminary data.</text>
</comment>
<evidence type="ECO:0000313" key="4">
    <source>
        <dbReference type="Proteomes" id="UP001418222"/>
    </source>
</evidence>
<protein>
    <recommendedName>
        <fullName evidence="5">Pentatricopeptide repeat-containing protein</fullName>
    </recommendedName>
</protein>
<dbReference type="InterPro" id="IPR011990">
    <property type="entry name" value="TPR-like_helical_dom_sf"/>
</dbReference>
<dbReference type="PANTHER" id="PTHR45613">
    <property type="entry name" value="PENTATRICOPEPTIDE REPEAT-CONTAINING PROTEIN"/>
    <property type="match status" value="1"/>
</dbReference>
<keyword evidence="4" id="KW-1185">Reference proteome</keyword>
<dbReference type="SUPFAM" id="SSF81901">
    <property type="entry name" value="HCP-like"/>
    <property type="match status" value="1"/>
</dbReference>
<sequence length="596" mass="67899">MPSTSLTFLPNPPIFSLHCSSCPRRRFRTRFSKWRTSSVSKSHNGNISPVQIISFFHTQLPSKSLQVIAIARDNKLSSNQEVELLDEFQVNSCSPQIEEPRNSRLVQEAKKIPESFAIRREIEVKDDVSKAVKKFGENLQNEQDTVILHSKDGIFMDLGRRRSRFNVLDLVKKIISLPDEERSKVLDLFDFDGSQLTVSDYNDILLALVRAGEYDSIEVLFSEFSSRGLSPDSWTLSTMIECFAKKNDPEKAMEVFDAMLLMGLCPDAYTFTGLIRCLGKRGRLNQIYKVFEIMDGIGCERGVRNYNSLIYGLCYVGKIEEALQLLDKMKKFVKGPDIYTFTFVMNGLCKVGRTNEAKKLLKEALKLDLTPTNVTYNCLFNGYCREGRPLEALHLLKQREGKHFQPDIVTYTTLLQGLLKCGEIRAALTTYNKMIRADFLVDDRSVNTLIRGLCRESKINGKHFEEAKKLFDEITVKKGNEPSPYTYCLMVQTLAERGEIDAAMCYLKDMINPRIMTYNVVLRILCRKGMVNDALGVLVNMIERETMPSKFSLSILICEFKRQGRLLSSSAVYSVAIKRGVVPRCKPGRVDKIRVE</sequence>
<feature type="repeat" description="PPR" evidence="2">
    <location>
        <begin position="197"/>
        <end position="231"/>
    </location>
</feature>
<feature type="repeat" description="PPR" evidence="2">
    <location>
        <begin position="372"/>
        <end position="406"/>
    </location>
</feature>
<accession>A0AAP0B5E5</accession>
<dbReference type="PANTHER" id="PTHR45613:SF207">
    <property type="entry name" value="OS08G0300700 PROTEIN"/>
    <property type="match status" value="1"/>
</dbReference>
<evidence type="ECO:0000313" key="3">
    <source>
        <dbReference type="EMBL" id="KAK8928552.1"/>
    </source>
</evidence>
<feature type="repeat" description="PPR" evidence="2">
    <location>
        <begin position="337"/>
        <end position="371"/>
    </location>
</feature>
<evidence type="ECO:0000256" key="1">
    <source>
        <dbReference type="ARBA" id="ARBA00022737"/>
    </source>
</evidence>
<reference evidence="3 4" key="1">
    <citation type="journal article" date="2022" name="Nat. Plants">
        <title>Genomes of leafy and leafless Platanthera orchids illuminate the evolution of mycoheterotrophy.</title>
        <authorList>
            <person name="Li M.H."/>
            <person name="Liu K.W."/>
            <person name="Li Z."/>
            <person name="Lu H.C."/>
            <person name="Ye Q.L."/>
            <person name="Zhang D."/>
            <person name="Wang J.Y."/>
            <person name="Li Y.F."/>
            <person name="Zhong Z.M."/>
            <person name="Liu X."/>
            <person name="Yu X."/>
            <person name="Liu D.K."/>
            <person name="Tu X.D."/>
            <person name="Liu B."/>
            <person name="Hao Y."/>
            <person name="Liao X.Y."/>
            <person name="Jiang Y.T."/>
            <person name="Sun W.H."/>
            <person name="Chen J."/>
            <person name="Chen Y.Q."/>
            <person name="Ai Y."/>
            <person name="Zhai J.W."/>
            <person name="Wu S.S."/>
            <person name="Zhou Z."/>
            <person name="Hsiao Y.Y."/>
            <person name="Wu W.L."/>
            <person name="Chen Y.Y."/>
            <person name="Lin Y.F."/>
            <person name="Hsu J.L."/>
            <person name="Li C.Y."/>
            <person name="Wang Z.W."/>
            <person name="Zhao X."/>
            <person name="Zhong W.Y."/>
            <person name="Ma X.K."/>
            <person name="Ma L."/>
            <person name="Huang J."/>
            <person name="Chen G.Z."/>
            <person name="Huang M.Z."/>
            <person name="Huang L."/>
            <person name="Peng D.H."/>
            <person name="Luo Y.B."/>
            <person name="Zou S.Q."/>
            <person name="Chen S.P."/>
            <person name="Lan S."/>
            <person name="Tsai W.C."/>
            <person name="Van de Peer Y."/>
            <person name="Liu Z.J."/>
        </authorList>
    </citation>
    <scope>NUCLEOTIDE SEQUENCE [LARGE SCALE GENOMIC DNA]</scope>
    <source>
        <strain evidence="3">Lor287</strain>
    </source>
</reference>
<name>A0AAP0B5E5_9ASPA</name>
<feature type="repeat" description="PPR" evidence="2">
    <location>
        <begin position="514"/>
        <end position="548"/>
    </location>
</feature>
<evidence type="ECO:0000256" key="2">
    <source>
        <dbReference type="PROSITE-ProRule" id="PRU00708"/>
    </source>
</evidence>
<proteinExistence type="predicted"/>
<keyword evidence="1" id="KW-0677">Repeat</keyword>
<dbReference type="EMBL" id="JBBWWQ010000015">
    <property type="protein sequence ID" value="KAK8928552.1"/>
    <property type="molecule type" value="Genomic_DNA"/>
</dbReference>